<reference evidence="1 2" key="1">
    <citation type="submission" date="2024-01" db="EMBL/GenBank/DDBJ databases">
        <title>Comparative genomics of Cryptococcus and Kwoniella reveals pathogenesis evolution and contrasting modes of karyotype evolution via chromosome fusion or intercentromeric recombination.</title>
        <authorList>
            <person name="Coelho M.A."/>
            <person name="David-Palma M."/>
            <person name="Shea T."/>
            <person name="Bowers K."/>
            <person name="McGinley-Smith S."/>
            <person name="Mohammad A.W."/>
            <person name="Gnirke A."/>
            <person name="Yurkov A.M."/>
            <person name="Nowrousian M."/>
            <person name="Sun S."/>
            <person name="Cuomo C.A."/>
            <person name="Heitman J."/>
        </authorList>
    </citation>
    <scope>NUCLEOTIDE SEQUENCE [LARGE SCALE GENOMIC DNA]</scope>
    <source>
        <strain evidence="1">CBS 11374</strain>
    </source>
</reference>
<accession>A0ABZ1D0H6</accession>
<sequence>MNTPAIDHALLTLIPATSEQARLVRKNTLSWFGKWDNLTSTEWEHQDEKIVIDSQSGLEHKRMTTWLLVPRSSILPTCPITSSAGSDTIYSHFETYRLPAVFSSSTSYDTPQHTSVYAIGTVWTPEQHRRKGYARLALQLGHYVLGASQYLPSFPEEWGSPPPIVLGDAAASVLNSDIGTKYYESCTIGTDQPGWKEQGSTITEWDLRDLRCQVAGPDIEGWNWISSLEALQGSASVAVDEAVKQHERASGDSRVTILPTSDIISGHHNRLLLRPPFPPEYPPARPTAFAAFNAEGGSLFVYYPSTSAVSYPPFEKKGKTLCVAQMVGDIPWKVIQETAAREGCQRLEVWGKFEPPSSWPTGAVSDRGDLYSMMAWYRPLQTGEKNAVWLGNGMWIPCRTWNYQRVLAERDDTKEWL</sequence>
<evidence type="ECO:0008006" key="3">
    <source>
        <dbReference type="Google" id="ProtNLM"/>
    </source>
</evidence>
<dbReference type="InterPro" id="IPR053013">
    <property type="entry name" value="LAT"/>
</dbReference>
<proteinExistence type="predicted"/>
<gene>
    <name evidence="1" type="ORF">IL334_004513</name>
</gene>
<name>A0ABZ1D0H6_9TREE</name>
<protein>
    <recommendedName>
        <fullName evidence="3">N-acetyltransferase domain-containing protein</fullName>
    </recommendedName>
</protein>
<dbReference type="Proteomes" id="UP001329825">
    <property type="component" value="Chromosome 6"/>
</dbReference>
<evidence type="ECO:0000313" key="2">
    <source>
        <dbReference type="Proteomes" id="UP001329825"/>
    </source>
</evidence>
<organism evidence="1 2">
    <name type="scientific">Kwoniella shivajii</name>
    <dbReference type="NCBI Taxonomy" id="564305"/>
    <lineage>
        <taxon>Eukaryota</taxon>
        <taxon>Fungi</taxon>
        <taxon>Dikarya</taxon>
        <taxon>Basidiomycota</taxon>
        <taxon>Agaricomycotina</taxon>
        <taxon>Tremellomycetes</taxon>
        <taxon>Tremellales</taxon>
        <taxon>Cryptococcaceae</taxon>
        <taxon>Kwoniella</taxon>
    </lineage>
</organism>
<dbReference type="EMBL" id="CP141886">
    <property type="protein sequence ID" value="WRT67541.1"/>
    <property type="molecule type" value="Genomic_DNA"/>
</dbReference>
<evidence type="ECO:0000313" key="1">
    <source>
        <dbReference type="EMBL" id="WRT67541.1"/>
    </source>
</evidence>
<dbReference type="PANTHER" id="PTHR34815">
    <property type="entry name" value="LYSINE ACETYLTRANSFERASE"/>
    <property type="match status" value="1"/>
</dbReference>
<keyword evidence="2" id="KW-1185">Reference proteome</keyword>
<dbReference type="PANTHER" id="PTHR34815:SF2">
    <property type="entry name" value="N-ACETYLTRANSFERASE DOMAIN-CONTAINING PROTEIN"/>
    <property type="match status" value="1"/>
</dbReference>
<dbReference type="GeneID" id="87956644"/>
<dbReference type="RefSeq" id="XP_062792281.1">
    <property type="nucleotide sequence ID" value="XM_062936230.1"/>
</dbReference>